<accession>A0A174ZPW3</accession>
<gene>
    <name evidence="5" type="primary">yjjG</name>
    <name evidence="5" type="ORF">ERS852502_01291</name>
</gene>
<dbReference type="InterPro" id="IPR051400">
    <property type="entry name" value="HAD-like_hydrolase"/>
</dbReference>
<keyword evidence="2" id="KW-0479">Metal-binding</keyword>
<dbReference type="Gene3D" id="1.10.150.520">
    <property type="match status" value="1"/>
</dbReference>
<dbReference type="RefSeq" id="WP_055171967.1">
    <property type="nucleotide sequence ID" value="NZ_CZBX01000005.1"/>
</dbReference>
<dbReference type="PANTHER" id="PTHR46470:SF2">
    <property type="entry name" value="GLYCERALDEHYDE 3-PHOSPHATE PHOSPHATASE"/>
    <property type="match status" value="1"/>
</dbReference>
<dbReference type="EMBL" id="CZBX01000005">
    <property type="protein sequence ID" value="CUQ86176.1"/>
    <property type="molecule type" value="Genomic_DNA"/>
</dbReference>
<keyword evidence="4" id="KW-0460">Magnesium</keyword>
<dbReference type="SFLD" id="SFLDG01129">
    <property type="entry name" value="C1.5:_HAD__Beta-PGM__Phosphata"/>
    <property type="match status" value="1"/>
</dbReference>
<dbReference type="InterPro" id="IPR036412">
    <property type="entry name" value="HAD-like_sf"/>
</dbReference>
<keyword evidence="3 5" id="KW-0378">Hydrolase</keyword>
<comment type="cofactor">
    <cofactor evidence="1">
        <name>Mg(2+)</name>
        <dbReference type="ChEBI" id="CHEBI:18420"/>
    </cofactor>
</comment>
<dbReference type="InterPro" id="IPR023214">
    <property type="entry name" value="HAD_sf"/>
</dbReference>
<dbReference type="InterPro" id="IPR006439">
    <property type="entry name" value="HAD-SF_hydro_IA"/>
</dbReference>
<protein>
    <submittedName>
        <fullName evidence="5">Pyrimidine 5'-nucleotidase YjjG</fullName>
        <ecNumber evidence="5">3.1.3.5</ecNumber>
    </submittedName>
</protein>
<dbReference type="SUPFAM" id="SSF56784">
    <property type="entry name" value="HAD-like"/>
    <property type="match status" value="1"/>
</dbReference>
<dbReference type="PANTHER" id="PTHR46470">
    <property type="entry name" value="N-ACYLNEURAMINATE-9-PHOSPHATASE"/>
    <property type="match status" value="1"/>
</dbReference>
<dbReference type="NCBIfam" id="TIGR01509">
    <property type="entry name" value="HAD-SF-IA-v3"/>
    <property type="match status" value="1"/>
</dbReference>
<evidence type="ECO:0000256" key="3">
    <source>
        <dbReference type="ARBA" id="ARBA00022801"/>
    </source>
</evidence>
<dbReference type="NCBIfam" id="TIGR01549">
    <property type="entry name" value="HAD-SF-IA-v1"/>
    <property type="match status" value="1"/>
</dbReference>
<dbReference type="SFLD" id="SFLDS00003">
    <property type="entry name" value="Haloacid_Dehalogenase"/>
    <property type="match status" value="1"/>
</dbReference>
<dbReference type="Gene3D" id="3.40.50.1000">
    <property type="entry name" value="HAD superfamily/HAD-like"/>
    <property type="match status" value="1"/>
</dbReference>
<evidence type="ECO:0000256" key="4">
    <source>
        <dbReference type="ARBA" id="ARBA00022842"/>
    </source>
</evidence>
<sequence>MTKAVFFDIDDTIYDYIGAHNNTMPVMKEWAYENLGIAKEDLEKYVAEARVKADDRAGRDYAVNHNRLVRFQCMLETLGKPVFPYAYEMYNLYWDTLIDQIIPSPGIEELMKELKQRGIYIGIGSNMTSDVQYRKILKLGLGKYIDGIVTSEEAGEEKPHRKLFDLCVEKAGVMVEESIFIGDSIAHDVTGAQNIGMPVILYRPKENVNEIEWLQAEKGKCPVIAHFSQFFEAEKML</sequence>
<dbReference type="GO" id="GO:0008253">
    <property type="term" value="F:5'-nucleotidase activity"/>
    <property type="evidence" value="ECO:0007669"/>
    <property type="project" value="UniProtKB-EC"/>
</dbReference>
<dbReference type="GO" id="GO:0044281">
    <property type="term" value="P:small molecule metabolic process"/>
    <property type="evidence" value="ECO:0007669"/>
    <property type="project" value="UniProtKB-ARBA"/>
</dbReference>
<dbReference type="Pfam" id="PF00702">
    <property type="entry name" value="Hydrolase"/>
    <property type="match status" value="1"/>
</dbReference>
<dbReference type="OrthoDB" id="9794086at2"/>
<evidence type="ECO:0000256" key="2">
    <source>
        <dbReference type="ARBA" id="ARBA00022723"/>
    </source>
</evidence>
<proteinExistence type="predicted"/>
<dbReference type="AlphaFoldDB" id="A0A174ZPW3"/>
<organism evidence="5 6">
    <name type="scientific">[Ruminococcus] torques</name>
    <dbReference type="NCBI Taxonomy" id="33039"/>
    <lineage>
        <taxon>Bacteria</taxon>
        <taxon>Bacillati</taxon>
        <taxon>Bacillota</taxon>
        <taxon>Clostridia</taxon>
        <taxon>Lachnospirales</taxon>
        <taxon>Lachnospiraceae</taxon>
        <taxon>Mediterraneibacter</taxon>
    </lineage>
</organism>
<dbReference type="Proteomes" id="UP000078383">
    <property type="component" value="Unassembled WGS sequence"/>
</dbReference>
<dbReference type="EC" id="3.1.3.5" evidence="5"/>
<evidence type="ECO:0000256" key="1">
    <source>
        <dbReference type="ARBA" id="ARBA00001946"/>
    </source>
</evidence>
<name>A0A174ZPW3_9FIRM</name>
<dbReference type="PRINTS" id="PR00413">
    <property type="entry name" value="HADHALOGNASE"/>
</dbReference>
<evidence type="ECO:0000313" key="5">
    <source>
        <dbReference type="EMBL" id="CUQ86176.1"/>
    </source>
</evidence>
<evidence type="ECO:0000313" key="6">
    <source>
        <dbReference type="Proteomes" id="UP000078383"/>
    </source>
</evidence>
<dbReference type="GO" id="GO:0046872">
    <property type="term" value="F:metal ion binding"/>
    <property type="evidence" value="ECO:0007669"/>
    <property type="project" value="UniProtKB-KW"/>
</dbReference>
<reference evidence="5 6" key="1">
    <citation type="submission" date="2015-09" db="EMBL/GenBank/DDBJ databases">
        <authorList>
            <consortium name="Pathogen Informatics"/>
        </authorList>
    </citation>
    <scope>NUCLEOTIDE SEQUENCE [LARGE SCALE GENOMIC DNA]</scope>
    <source>
        <strain evidence="5 6">2789STDY5834889</strain>
    </source>
</reference>